<name>A0A1Z1WML1_9ACTN</name>
<dbReference type="Pfam" id="PF12728">
    <property type="entry name" value="HTH_17"/>
    <property type="match status" value="1"/>
</dbReference>
<reference evidence="2 3" key="1">
    <citation type="submission" date="2017-05" db="EMBL/GenBank/DDBJ databases">
        <title>Streptomyces alboflavus Genome sequencing and assembly.</title>
        <authorList>
            <person name="Wang Y."/>
            <person name="Du B."/>
            <person name="Ding Y."/>
            <person name="Liu H."/>
            <person name="Hou Q."/>
            <person name="Liu K."/>
            <person name="Wang C."/>
            <person name="Yao L."/>
        </authorList>
    </citation>
    <scope>NUCLEOTIDE SEQUENCE [LARGE SCALE GENOMIC DNA]</scope>
    <source>
        <strain evidence="2 3">MDJK44</strain>
    </source>
</reference>
<proteinExistence type="predicted"/>
<dbReference type="InterPro" id="IPR010093">
    <property type="entry name" value="SinI_DNA-bd"/>
</dbReference>
<evidence type="ECO:0000313" key="3">
    <source>
        <dbReference type="Proteomes" id="UP000195880"/>
    </source>
</evidence>
<dbReference type="GO" id="GO:0003677">
    <property type="term" value="F:DNA binding"/>
    <property type="evidence" value="ECO:0007669"/>
    <property type="project" value="InterPro"/>
</dbReference>
<keyword evidence="3" id="KW-1185">Reference proteome</keyword>
<sequence>MPSKLMTVDDVAVYLDVPKSWVYNNHKREGIPFKKVGQQLRCRPNDLDRWLDAQGAR</sequence>
<evidence type="ECO:0000313" key="2">
    <source>
        <dbReference type="EMBL" id="ARX87684.1"/>
    </source>
</evidence>
<protein>
    <recommendedName>
        <fullName evidence="1">Helix-turn-helix domain-containing protein</fullName>
    </recommendedName>
</protein>
<accession>A0A1Z1WML1</accession>
<dbReference type="KEGG" id="salf:SMD44_07166"/>
<dbReference type="InterPro" id="IPR041657">
    <property type="entry name" value="HTH_17"/>
</dbReference>
<dbReference type="NCBIfam" id="TIGR01764">
    <property type="entry name" value="excise"/>
    <property type="match status" value="1"/>
</dbReference>
<feature type="domain" description="Helix-turn-helix" evidence="1">
    <location>
        <begin position="5"/>
        <end position="54"/>
    </location>
</feature>
<dbReference type="Proteomes" id="UP000195880">
    <property type="component" value="Chromosome"/>
</dbReference>
<organism evidence="2 3">
    <name type="scientific">Streptomyces alboflavus</name>
    <dbReference type="NCBI Taxonomy" id="67267"/>
    <lineage>
        <taxon>Bacteria</taxon>
        <taxon>Bacillati</taxon>
        <taxon>Actinomycetota</taxon>
        <taxon>Actinomycetes</taxon>
        <taxon>Kitasatosporales</taxon>
        <taxon>Streptomycetaceae</taxon>
        <taxon>Streptomyces</taxon>
    </lineage>
</organism>
<dbReference type="EMBL" id="CP021748">
    <property type="protein sequence ID" value="ARX87684.1"/>
    <property type="molecule type" value="Genomic_DNA"/>
</dbReference>
<evidence type="ECO:0000259" key="1">
    <source>
        <dbReference type="Pfam" id="PF12728"/>
    </source>
</evidence>
<dbReference type="AlphaFoldDB" id="A0A1Z1WML1"/>
<gene>
    <name evidence="2" type="ORF">SMD44_07166</name>
</gene>